<keyword evidence="1" id="KW-0812">Transmembrane</keyword>
<accession>A0A165H0N5</accession>
<organism evidence="2 3">
    <name type="scientific">Xylona heveae (strain CBS 132557 / TC161)</name>
    <dbReference type="NCBI Taxonomy" id="1328760"/>
    <lineage>
        <taxon>Eukaryota</taxon>
        <taxon>Fungi</taxon>
        <taxon>Dikarya</taxon>
        <taxon>Ascomycota</taxon>
        <taxon>Pezizomycotina</taxon>
        <taxon>Xylonomycetes</taxon>
        <taxon>Xylonales</taxon>
        <taxon>Xylonaceae</taxon>
        <taxon>Xylona</taxon>
    </lineage>
</organism>
<gene>
    <name evidence="2" type="ORF">L228DRAFT_247237</name>
</gene>
<keyword evidence="3" id="KW-1185">Reference proteome</keyword>
<evidence type="ECO:0000313" key="2">
    <source>
        <dbReference type="EMBL" id="KZF22839.1"/>
    </source>
</evidence>
<protein>
    <submittedName>
        <fullName evidence="2">Uncharacterized protein</fullName>
    </submittedName>
</protein>
<feature type="transmembrane region" description="Helical" evidence="1">
    <location>
        <begin position="6"/>
        <end position="24"/>
    </location>
</feature>
<dbReference type="EMBL" id="KV407458">
    <property type="protein sequence ID" value="KZF22839.1"/>
    <property type="molecule type" value="Genomic_DNA"/>
</dbReference>
<reference evidence="2 3" key="1">
    <citation type="journal article" date="2016" name="Fungal Biol.">
        <title>The genome of Xylona heveae provides a window into fungal endophytism.</title>
        <authorList>
            <person name="Gazis R."/>
            <person name="Kuo A."/>
            <person name="Riley R."/>
            <person name="LaButti K."/>
            <person name="Lipzen A."/>
            <person name="Lin J."/>
            <person name="Amirebrahimi M."/>
            <person name="Hesse C.N."/>
            <person name="Spatafora J.W."/>
            <person name="Henrissat B."/>
            <person name="Hainaut M."/>
            <person name="Grigoriev I.V."/>
            <person name="Hibbett D.S."/>
        </authorList>
    </citation>
    <scope>NUCLEOTIDE SEQUENCE [LARGE SCALE GENOMIC DNA]</scope>
    <source>
        <strain evidence="2 3">TC161</strain>
    </source>
</reference>
<dbReference type="InParanoid" id="A0A165H0N5"/>
<keyword evidence="1" id="KW-1133">Transmembrane helix</keyword>
<sequence>MTDSWDLAPHALLLLLSTSIFVDVDIFKLRTSERVLFSVLGFRSSVLGLGSWVLGLRF</sequence>
<name>A0A165H0N5_XYLHT</name>
<feature type="transmembrane region" description="Helical" evidence="1">
    <location>
        <begin position="36"/>
        <end position="55"/>
    </location>
</feature>
<dbReference type="AlphaFoldDB" id="A0A165H0N5"/>
<proteinExistence type="predicted"/>
<dbReference type="RefSeq" id="XP_018188394.1">
    <property type="nucleotide sequence ID" value="XM_018332599.1"/>
</dbReference>
<dbReference type="GeneID" id="28897736"/>
<dbReference type="Proteomes" id="UP000076632">
    <property type="component" value="Unassembled WGS sequence"/>
</dbReference>
<evidence type="ECO:0000313" key="3">
    <source>
        <dbReference type="Proteomes" id="UP000076632"/>
    </source>
</evidence>
<keyword evidence="1" id="KW-0472">Membrane</keyword>
<evidence type="ECO:0000256" key="1">
    <source>
        <dbReference type="SAM" id="Phobius"/>
    </source>
</evidence>